<sequence>MALASKLVNAPFRTSNINFTRKKDHTINIATHKDTLENCYKAGNVEPLISSHCNVNGYMIEKCYKYRCEFDERHCHLGHISNSQIKLIDDLVVRDNLIINETSPCCICPLAKQHRLPFPICSHKSSSIFELVHYDI</sequence>
<name>A0A835N7G2_9ROSI</name>
<accession>A0A835N7G2</accession>
<gene>
    <name evidence="1" type="ORF">SADUNF_Sadunf02G0102400</name>
</gene>
<dbReference type="AlphaFoldDB" id="A0A835N7G2"/>
<proteinExistence type="predicted"/>
<protein>
    <submittedName>
        <fullName evidence="1">Uncharacterized protein</fullName>
    </submittedName>
</protein>
<organism evidence="1 2">
    <name type="scientific">Salix dunnii</name>
    <dbReference type="NCBI Taxonomy" id="1413687"/>
    <lineage>
        <taxon>Eukaryota</taxon>
        <taxon>Viridiplantae</taxon>
        <taxon>Streptophyta</taxon>
        <taxon>Embryophyta</taxon>
        <taxon>Tracheophyta</taxon>
        <taxon>Spermatophyta</taxon>
        <taxon>Magnoliopsida</taxon>
        <taxon>eudicotyledons</taxon>
        <taxon>Gunneridae</taxon>
        <taxon>Pentapetalae</taxon>
        <taxon>rosids</taxon>
        <taxon>fabids</taxon>
        <taxon>Malpighiales</taxon>
        <taxon>Salicaceae</taxon>
        <taxon>Saliceae</taxon>
        <taxon>Salix</taxon>
    </lineage>
</organism>
<keyword evidence="2" id="KW-1185">Reference proteome</keyword>
<evidence type="ECO:0000313" key="2">
    <source>
        <dbReference type="Proteomes" id="UP000657918"/>
    </source>
</evidence>
<reference evidence="1 2" key="1">
    <citation type="submission" date="2020-10" db="EMBL/GenBank/DDBJ databases">
        <title>Plant Genome Project.</title>
        <authorList>
            <person name="Zhang R.-G."/>
        </authorList>
    </citation>
    <scope>NUCLEOTIDE SEQUENCE [LARGE SCALE GENOMIC DNA]</scope>
    <source>
        <strain evidence="1">FAFU-HL-1</strain>
        <tissue evidence="1">Leaf</tissue>
    </source>
</reference>
<dbReference type="EMBL" id="JADGMS010000002">
    <property type="protein sequence ID" value="KAF9687523.1"/>
    <property type="molecule type" value="Genomic_DNA"/>
</dbReference>
<comment type="caution">
    <text evidence="1">The sequence shown here is derived from an EMBL/GenBank/DDBJ whole genome shotgun (WGS) entry which is preliminary data.</text>
</comment>
<evidence type="ECO:0000313" key="1">
    <source>
        <dbReference type="EMBL" id="KAF9687523.1"/>
    </source>
</evidence>
<dbReference type="Proteomes" id="UP000657918">
    <property type="component" value="Unassembled WGS sequence"/>
</dbReference>